<dbReference type="InterPro" id="IPR023614">
    <property type="entry name" value="Porin_dom_sf"/>
</dbReference>
<reference evidence="3 4" key="1">
    <citation type="journal article" date="2013" name="Stand. Genomic Sci.">
        <title>Genomic Encyclopedia of Type Strains, Phase I: The one thousand microbial genomes (KMG-I) project.</title>
        <authorList>
            <person name="Kyrpides N.C."/>
            <person name="Woyke T."/>
            <person name="Eisen J.A."/>
            <person name="Garrity G."/>
            <person name="Lilburn T.G."/>
            <person name="Beck B.J."/>
            <person name="Whitman W.B."/>
            <person name="Hugenholtz P."/>
            <person name="Klenk H.P."/>
        </authorList>
    </citation>
    <scope>NUCLEOTIDE SEQUENCE [LARGE SCALE GENOMIC DNA]</scope>
    <source>
        <strain evidence="3 4">DSM 13484</strain>
    </source>
</reference>
<evidence type="ECO:0000313" key="4">
    <source>
        <dbReference type="Proteomes" id="UP000316778"/>
    </source>
</evidence>
<dbReference type="OrthoDB" id="616916at2"/>
<organism evidence="3 4">
    <name type="scientific">Chitinophaga japonensis</name>
    <name type="common">Flexibacter japonensis</name>
    <dbReference type="NCBI Taxonomy" id="104662"/>
    <lineage>
        <taxon>Bacteria</taxon>
        <taxon>Pseudomonadati</taxon>
        <taxon>Bacteroidota</taxon>
        <taxon>Chitinophagia</taxon>
        <taxon>Chitinophagales</taxon>
        <taxon>Chitinophagaceae</taxon>
        <taxon>Chitinophaga</taxon>
    </lineage>
</organism>
<protein>
    <recommendedName>
        <fullName evidence="5">Short chain amide porin</fullName>
    </recommendedName>
</protein>
<feature type="region of interest" description="Disordered" evidence="1">
    <location>
        <begin position="23"/>
        <end position="44"/>
    </location>
</feature>
<sequence>MKMYYLLLTSFLLAVNGTYAGEKASAGPSGPGMPLADTAGMTPPEDTAVHTAGDHNLLLDIPGFPEVRKYSWLGMNRKPIVNREEVPFRPSVQVGAIVHMFAFTEQDGYTAPHTATDPSSWKKGFSLYRARVLVGGQLTRKGSFFIETELPSIIGGPNADSTKNVKVAPVILDAQFQYNFSNAFQVIAGQQLVSNNRNGLQGAAALMANDFSYFQYPYNLFENSPLQGNFGRDLGVNFRGFLLHDKFEYRLGVFTGRNVDGKGPLRFTSRFAYNFLDTEKDYYYAGTNLGKGQTFTWGAGFDTQGSYYNLSTDVFFDYPVAANGSLTLNGAFQYMTGGTNPDDKYSFASLIPAQTVQFLELGYYFKKAKLQPWVKFENQHITARAEQTKGSDVEAFNKLNSGSVYGGGLNYFFNELGTNLRLSYISRAYNVAAETDYDKKAYGQVWLQLQFFIF</sequence>
<keyword evidence="2" id="KW-0732">Signal</keyword>
<feature type="signal peptide" evidence="2">
    <location>
        <begin position="1"/>
        <end position="20"/>
    </location>
</feature>
<comment type="caution">
    <text evidence="3">The sequence shown here is derived from an EMBL/GenBank/DDBJ whole genome shotgun (WGS) entry which is preliminary data.</text>
</comment>
<accession>A0A562T740</accession>
<dbReference type="EMBL" id="VLLG01000003">
    <property type="protein sequence ID" value="TWI89064.1"/>
    <property type="molecule type" value="Genomic_DNA"/>
</dbReference>
<name>A0A562T740_CHIJA</name>
<evidence type="ECO:0000256" key="1">
    <source>
        <dbReference type="SAM" id="MobiDB-lite"/>
    </source>
</evidence>
<proteinExistence type="predicted"/>
<evidence type="ECO:0000256" key="2">
    <source>
        <dbReference type="SAM" id="SignalP"/>
    </source>
</evidence>
<dbReference type="RefSeq" id="WP_145715125.1">
    <property type="nucleotide sequence ID" value="NZ_BAAAFY010000001.1"/>
</dbReference>
<gene>
    <name evidence="3" type="ORF">LX66_3157</name>
</gene>
<evidence type="ECO:0000313" key="3">
    <source>
        <dbReference type="EMBL" id="TWI89064.1"/>
    </source>
</evidence>
<keyword evidence="4" id="KW-1185">Reference proteome</keyword>
<dbReference type="Proteomes" id="UP000316778">
    <property type="component" value="Unassembled WGS sequence"/>
</dbReference>
<feature type="chain" id="PRO_5021863590" description="Short chain amide porin" evidence="2">
    <location>
        <begin position="21"/>
        <end position="454"/>
    </location>
</feature>
<dbReference type="AlphaFoldDB" id="A0A562T740"/>
<evidence type="ECO:0008006" key="5">
    <source>
        <dbReference type="Google" id="ProtNLM"/>
    </source>
</evidence>
<dbReference type="Gene3D" id="2.40.160.10">
    <property type="entry name" value="Porin"/>
    <property type="match status" value="1"/>
</dbReference>